<evidence type="ECO:0000256" key="1">
    <source>
        <dbReference type="ARBA" id="ARBA00022723"/>
    </source>
</evidence>
<accession>A0AA40AD97</accession>
<dbReference type="RefSeq" id="XP_060295094.1">
    <property type="nucleotide sequence ID" value="XM_060446746.1"/>
</dbReference>
<proteinExistence type="predicted"/>
<reference evidence="5" key="1">
    <citation type="submission" date="2023-06" db="EMBL/GenBank/DDBJ databases">
        <title>Genome-scale phylogeny and comparative genomics of the fungal order Sordariales.</title>
        <authorList>
            <consortium name="Lawrence Berkeley National Laboratory"/>
            <person name="Hensen N."/>
            <person name="Bonometti L."/>
            <person name="Westerberg I."/>
            <person name="Brannstrom I.O."/>
            <person name="Guillou S."/>
            <person name="Cros-Aarteil S."/>
            <person name="Calhoun S."/>
            <person name="Haridas S."/>
            <person name="Kuo A."/>
            <person name="Mondo S."/>
            <person name="Pangilinan J."/>
            <person name="Riley R."/>
            <person name="LaButti K."/>
            <person name="Andreopoulos B."/>
            <person name="Lipzen A."/>
            <person name="Chen C."/>
            <person name="Yanf M."/>
            <person name="Daum C."/>
            <person name="Ng V."/>
            <person name="Clum A."/>
            <person name="Steindorff A."/>
            <person name="Ohm R."/>
            <person name="Martin F."/>
            <person name="Silar P."/>
            <person name="Natvig D."/>
            <person name="Lalanne C."/>
            <person name="Gautier V."/>
            <person name="Ament-velasquez S.L."/>
            <person name="Kruys A."/>
            <person name="Hutchinson M.I."/>
            <person name="Powell A.J."/>
            <person name="Barry K."/>
            <person name="Miller A.N."/>
            <person name="Grigoriev I.V."/>
            <person name="Debuchy R."/>
            <person name="Gladieux P."/>
            <person name="Thoren M.H."/>
            <person name="Johannesson H."/>
        </authorList>
    </citation>
    <scope>NUCLEOTIDE SEQUENCE</scope>
    <source>
        <strain evidence="5">SMH2392-1A</strain>
    </source>
</reference>
<gene>
    <name evidence="5" type="ORF">B0T26DRAFT_783290</name>
</gene>
<keyword evidence="6" id="KW-1185">Reference proteome</keyword>
<dbReference type="GO" id="GO:0008270">
    <property type="term" value="F:zinc ion binding"/>
    <property type="evidence" value="ECO:0007669"/>
    <property type="project" value="UniProtKB-KW"/>
</dbReference>
<protein>
    <recommendedName>
        <fullName evidence="4">3CxxC-type domain-containing protein</fullName>
    </recommendedName>
</protein>
<dbReference type="Pfam" id="PF13695">
    <property type="entry name" value="Zn_ribbon_3CxxC"/>
    <property type="match status" value="1"/>
</dbReference>
<dbReference type="AlphaFoldDB" id="A0AA40AD97"/>
<dbReference type="GeneID" id="85330016"/>
<comment type="caution">
    <text evidence="5">The sequence shown here is derived from an EMBL/GenBank/DDBJ whole genome shotgun (WGS) entry which is preliminary data.</text>
</comment>
<feature type="domain" description="3CxxC-type" evidence="4">
    <location>
        <begin position="53"/>
        <end position="126"/>
    </location>
</feature>
<organism evidence="5 6">
    <name type="scientific">Lasiosphaeria miniovina</name>
    <dbReference type="NCBI Taxonomy" id="1954250"/>
    <lineage>
        <taxon>Eukaryota</taxon>
        <taxon>Fungi</taxon>
        <taxon>Dikarya</taxon>
        <taxon>Ascomycota</taxon>
        <taxon>Pezizomycotina</taxon>
        <taxon>Sordariomycetes</taxon>
        <taxon>Sordariomycetidae</taxon>
        <taxon>Sordariales</taxon>
        <taxon>Lasiosphaeriaceae</taxon>
        <taxon>Lasiosphaeria</taxon>
    </lineage>
</organism>
<evidence type="ECO:0000256" key="3">
    <source>
        <dbReference type="ARBA" id="ARBA00022833"/>
    </source>
</evidence>
<evidence type="ECO:0000313" key="6">
    <source>
        <dbReference type="Proteomes" id="UP001172101"/>
    </source>
</evidence>
<name>A0AA40AD97_9PEZI</name>
<dbReference type="Proteomes" id="UP001172101">
    <property type="component" value="Unassembled WGS sequence"/>
</dbReference>
<keyword evidence="2" id="KW-0863">Zinc-finger</keyword>
<evidence type="ECO:0000256" key="2">
    <source>
        <dbReference type="ARBA" id="ARBA00022771"/>
    </source>
</evidence>
<sequence>PKGHAAQDATVTLPSLHEAVLAATAGLIRPLPWFNHSAGLDGEATVIDEYPTNIMALFQCLNSHCGRAGWGSMKVGILTRRGGAGAGAMGYDALVFNQRCKGRNRLGAMVVNEDVYVERVAYWMKK</sequence>
<evidence type="ECO:0000259" key="4">
    <source>
        <dbReference type="Pfam" id="PF13695"/>
    </source>
</evidence>
<dbReference type="EMBL" id="JAUIRO010000005">
    <property type="protein sequence ID" value="KAK0713772.1"/>
    <property type="molecule type" value="Genomic_DNA"/>
</dbReference>
<keyword evidence="1" id="KW-0479">Metal-binding</keyword>
<keyword evidence="3" id="KW-0862">Zinc</keyword>
<evidence type="ECO:0000313" key="5">
    <source>
        <dbReference type="EMBL" id="KAK0713772.1"/>
    </source>
</evidence>
<feature type="non-terminal residue" evidence="5">
    <location>
        <position position="1"/>
    </location>
</feature>
<dbReference type="InterPro" id="IPR027377">
    <property type="entry name" value="ZAR1/RTP1-5-like_Znf-3CxxC"/>
</dbReference>